<dbReference type="AlphaFoldDB" id="A0A0M8MHI1"/>
<feature type="region of interest" description="Disordered" evidence="1">
    <location>
        <begin position="432"/>
        <end position="455"/>
    </location>
</feature>
<dbReference type="OrthoDB" id="3352433at2759"/>
<evidence type="ECO:0000313" key="2">
    <source>
        <dbReference type="EMBL" id="KOS12566.1"/>
    </source>
</evidence>
<feature type="region of interest" description="Disordered" evidence="1">
    <location>
        <begin position="1"/>
        <end position="20"/>
    </location>
</feature>
<dbReference type="RefSeq" id="XP_017990198.1">
    <property type="nucleotide sequence ID" value="XM_018137348.1"/>
</dbReference>
<proteinExistence type="predicted"/>
<keyword evidence="3" id="KW-1185">Reference proteome</keyword>
<dbReference type="Proteomes" id="UP000037751">
    <property type="component" value="Unassembled WGS sequence"/>
</dbReference>
<evidence type="ECO:0000313" key="3">
    <source>
        <dbReference type="Proteomes" id="UP000037751"/>
    </source>
</evidence>
<accession>A0A0M8MHI1</accession>
<reference evidence="2 3" key="1">
    <citation type="submission" date="2015-07" db="EMBL/GenBank/DDBJ databases">
        <title>Draft Genome Sequence of Malassezia furfur CBS1878 and Malassezia pachydermatis CBS1879.</title>
        <authorList>
            <person name="Triana S."/>
            <person name="Ohm R."/>
            <person name="Gonzalez A."/>
            <person name="DeCock H."/>
            <person name="Restrepo S."/>
            <person name="Celis A."/>
        </authorList>
    </citation>
    <scope>NUCLEOTIDE SEQUENCE [LARGE SCALE GENOMIC DNA]</scope>
    <source>
        <strain evidence="2 3">CBS 1879</strain>
    </source>
</reference>
<dbReference type="STRING" id="77020.A0A0M8MHI1"/>
<dbReference type="GeneID" id="28729224"/>
<comment type="caution">
    <text evidence="2">The sequence shown here is derived from an EMBL/GenBank/DDBJ whole genome shotgun (WGS) entry which is preliminary data.</text>
</comment>
<protein>
    <submittedName>
        <fullName evidence="2">Uncharacterized protein</fullName>
    </submittedName>
</protein>
<name>A0A0M8MHI1_9BASI</name>
<dbReference type="VEuPathDB" id="FungiDB:Malapachy_2862"/>
<sequence>MHEATLDAPDSTVPTSPSSVWTSAAQQRWPHAYDRDAARVVRDQRHRAQIQARLQSAAIRLGYAYAASSAMALFTTAHNQQLADRPSMPRWGTAAMALAAAILYAVLRRDDRMVDVATIAIATDVPYTAVVRACQSLRAFSQVPTVHVQDPALYIPIFVSYLASIEPPTSLAQPLGLHVARLPSWTDVQTIATQLAHVCLSYETPSHWDAPSLAYAMVIHAVEGASRRAVRVRPLAAMLPLATERPAPHGWWVSAVAQGSVSTVLVRYAELERCLARQVEALPWVAHRPKLKRERDRDRARARGTSDGARRVSRADVAMYMRDALLWAEQHIASNHGVSWMQAFGVQRRGTPRTYTTTSMADRLNLHGAAIEAMSDEDVDARLFEDDEMNMYLRTPAEQALWLQWHADVPTSVPAPPTTPPSKRQRIRTEAAHLTTPLDLAAQQSYDTEWEGVEP</sequence>
<evidence type="ECO:0000256" key="1">
    <source>
        <dbReference type="SAM" id="MobiDB-lite"/>
    </source>
</evidence>
<feature type="compositionally biased region" description="Low complexity" evidence="1">
    <location>
        <begin position="7"/>
        <end position="20"/>
    </location>
</feature>
<dbReference type="EMBL" id="LGAV01000011">
    <property type="protein sequence ID" value="KOS12566.1"/>
    <property type="molecule type" value="Genomic_DNA"/>
</dbReference>
<organism evidence="2 3">
    <name type="scientific">Malassezia pachydermatis</name>
    <dbReference type="NCBI Taxonomy" id="77020"/>
    <lineage>
        <taxon>Eukaryota</taxon>
        <taxon>Fungi</taxon>
        <taxon>Dikarya</taxon>
        <taxon>Basidiomycota</taxon>
        <taxon>Ustilaginomycotina</taxon>
        <taxon>Malasseziomycetes</taxon>
        <taxon>Malasseziales</taxon>
        <taxon>Malasseziaceae</taxon>
        <taxon>Malassezia</taxon>
    </lineage>
</organism>
<gene>
    <name evidence="2" type="ORF">Malapachy_2862</name>
</gene>